<name>A0A8D8C8U4_CULPI</name>
<dbReference type="EMBL" id="HBUE01109787">
    <property type="protein sequence ID" value="CAG6488301.1"/>
    <property type="molecule type" value="Transcribed_RNA"/>
</dbReference>
<proteinExistence type="predicted"/>
<organism evidence="1">
    <name type="scientific">Culex pipiens</name>
    <name type="common">House mosquito</name>
    <dbReference type="NCBI Taxonomy" id="7175"/>
    <lineage>
        <taxon>Eukaryota</taxon>
        <taxon>Metazoa</taxon>
        <taxon>Ecdysozoa</taxon>
        <taxon>Arthropoda</taxon>
        <taxon>Hexapoda</taxon>
        <taxon>Insecta</taxon>
        <taxon>Pterygota</taxon>
        <taxon>Neoptera</taxon>
        <taxon>Endopterygota</taxon>
        <taxon>Diptera</taxon>
        <taxon>Nematocera</taxon>
        <taxon>Culicoidea</taxon>
        <taxon>Culicidae</taxon>
        <taxon>Culicinae</taxon>
        <taxon>Culicini</taxon>
        <taxon>Culex</taxon>
        <taxon>Culex</taxon>
    </lineage>
</organism>
<evidence type="ECO:0000313" key="1">
    <source>
        <dbReference type="EMBL" id="CAG6488299.1"/>
    </source>
</evidence>
<dbReference type="EMBL" id="HBUE01109786">
    <property type="protein sequence ID" value="CAG6488299.1"/>
    <property type="molecule type" value="Transcribed_RNA"/>
</dbReference>
<dbReference type="AlphaFoldDB" id="A0A8D8C8U4"/>
<reference evidence="1" key="1">
    <citation type="submission" date="2021-05" db="EMBL/GenBank/DDBJ databases">
        <authorList>
            <person name="Alioto T."/>
            <person name="Alioto T."/>
            <person name="Gomez Garrido J."/>
        </authorList>
    </citation>
    <scope>NUCLEOTIDE SEQUENCE</scope>
</reference>
<protein>
    <submittedName>
        <fullName evidence="1">(northern house mosquito) hypothetical protein</fullName>
    </submittedName>
</protein>
<sequence>MYLTSSHKFAGKLILILQHLPTIFLCFRDSSFAKLVPQTAHRFMGSLYHVLTPFLRSHHLILLRPYPPAGHLAGGGQPTHLIACGRATAAADLLRYHSDGSHPGPLFEGYRRA</sequence>
<accession>A0A8D8C8U4</accession>